<proteinExistence type="predicted"/>
<gene>
    <name evidence="2" type="ORF">EVAR_20266_1</name>
</gene>
<name>A0A4C1VQP1_EUMVA</name>
<dbReference type="EMBL" id="BGZK01000377">
    <property type="protein sequence ID" value="GBP40125.1"/>
    <property type="molecule type" value="Genomic_DNA"/>
</dbReference>
<feature type="compositionally biased region" description="Basic and acidic residues" evidence="1">
    <location>
        <begin position="309"/>
        <end position="319"/>
    </location>
</feature>
<evidence type="ECO:0000256" key="1">
    <source>
        <dbReference type="SAM" id="MobiDB-lite"/>
    </source>
</evidence>
<feature type="compositionally biased region" description="Basic residues" evidence="1">
    <location>
        <begin position="323"/>
        <end position="338"/>
    </location>
</feature>
<protein>
    <submittedName>
        <fullName evidence="2">Uncharacterized protein</fullName>
    </submittedName>
</protein>
<feature type="compositionally biased region" description="Polar residues" evidence="1">
    <location>
        <begin position="286"/>
        <end position="297"/>
    </location>
</feature>
<comment type="caution">
    <text evidence="2">The sequence shown here is derived from an EMBL/GenBank/DDBJ whole genome shotgun (WGS) entry which is preliminary data.</text>
</comment>
<dbReference type="AlphaFoldDB" id="A0A4C1VQP1"/>
<evidence type="ECO:0000313" key="3">
    <source>
        <dbReference type="Proteomes" id="UP000299102"/>
    </source>
</evidence>
<feature type="region of interest" description="Disordered" evidence="1">
    <location>
        <begin position="220"/>
        <end position="348"/>
    </location>
</feature>
<sequence length="348" mass="39323">MKLQVDISTFQRSQLCSSVDPPPVRGAKRWQRHLLSAVDLGCEDKKPTAIADSRRGRPKNSVRTIRRSALCQLPRISCSRNYHFRLMRGYVCVGMLRRFDSSSEKSELPIDITLPISTSGPILLNRRSESEIEAQWRRDSNQPAHLPLTYLTSATTSASDPESGSDSDILNRLQLRFRQNHLRNISAVFIETLPAEDRLRRLRPAQKVYQVPYILVHSGRIPQPTPFKMPKRSKTAQRSSNGDTDQQQSSEGTTTEASSATTTTTTTRNHHDRGATPTARRPPTRLQKTQRNTTSTYRRAGSVAPTDSADARRPSEKESTCNSRKRTHRIAKPKKSSCAHRYNSQQHV</sequence>
<feature type="compositionally biased region" description="Low complexity" evidence="1">
    <location>
        <begin position="249"/>
        <end position="267"/>
    </location>
</feature>
<accession>A0A4C1VQP1</accession>
<keyword evidence="3" id="KW-1185">Reference proteome</keyword>
<evidence type="ECO:0000313" key="2">
    <source>
        <dbReference type="EMBL" id="GBP40125.1"/>
    </source>
</evidence>
<dbReference type="Proteomes" id="UP000299102">
    <property type="component" value="Unassembled WGS sequence"/>
</dbReference>
<feature type="compositionally biased region" description="Polar residues" evidence="1">
    <location>
        <begin position="236"/>
        <end position="248"/>
    </location>
</feature>
<organism evidence="2 3">
    <name type="scientific">Eumeta variegata</name>
    <name type="common">Bagworm moth</name>
    <name type="synonym">Eumeta japonica</name>
    <dbReference type="NCBI Taxonomy" id="151549"/>
    <lineage>
        <taxon>Eukaryota</taxon>
        <taxon>Metazoa</taxon>
        <taxon>Ecdysozoa</taxon>
        <taxon>Arthropoda</taxon>
        <taxon>Hexapoda</taxon>
        <taxon>Insecta</taxon>
        <taxon>Pterygota</taxon>
        <taxon>Neoptera</taxon>
        <taxon>Endopterygota</taxon>
        <taxon>Lepidoptera</taxon>
        <taxon>Glossata</taxon>
        <taxon>Ditrysia</taxon>
        <taxon>Tineoidea</taxon>
        <taxon>Psychidae</taxon>
        <taxon>Oiketicinae</taxon>
        <taxon>Eumeta</taxon>
    </lineage>
</organism>
<reference evidence="2 3" key="1">
    <citation type="journal article" date="2019" name="Commun. Biol.">
        <title>The bagworm genome reveals a unique fibroin gene that provides high tensile strength.</title>
        <authorList>
            <person name="Kono N."/>
            <person name="Nakamura H."/>
            <person name="Ohtoshi R."/>
            <person name="Tomita M."/>
            <person name="Numata K."/>
            <person name="Arakawa K."/>
        </authorList>
    </citation>
    <scope>NUCLEOTIDE SEQUENCE [LARGE SCALE GENOMIC DNA]</scope>
</reference>